<reference evidence="2" key="2">
    <citation type="submission" date="2019-07" db="EMBL/GenBank/DDBJ databases">
        <authorList>
            <person name="Yang Y."/>
            <person name="Bocs S."/>
            <person name="Baudouin L."/>
        </authorList>
    </citation>
    <scope>NUCLEOTIDE SEQUENCE</scope>
    <source>
        <tissue evidence="2">Spear leaf of Hainan Tall coconut</tissue>
    </source>
</reference>
<keyword evidence="3" id="KW-1185">Reference proteome</keyword>
<dbReference type="EMBL" id="CM017874">
    <property type="protein sequence ID" value="KAG1335426.1"/>
    <property type="molecule type" value="Genomic_DNA"/>
</dbReference>
<dbReference type="AlphaFoldDB" id="A0A8K0MZX3"/>
<evidence type="ECO:0000256" key="1">
    <source>
        <dbReference type="SAM" id="MobiDB-lite"/>
    </source>
</evidence>
<name>A0A8K0MZX3_COCNU</name>
<dbReference type="Proteomes" id="UP000797356">
    <property type="component" value="Chromosome 3"/>
</dbReference>
<feature type="region of interest" description="Disordered" evidence="1">
    <location>
        <begin position="86"/>
        <end position="111"/>
    </location>
</feature>
<protein>
    <submittedName>
        <fullName evidence="2">Uncharacterized protein</fullName>
    </submittedName>
</protein>
<reference evidence="2" key="1">
    <citation type="journal article" date="2017" name="Gigascience">
        <title>The genome draft of coconut (Cocos nucifera).</title>
        <authorList>
            <person name="Xiao Y."/>
            <person name="Xu P."/>
            <person name="Fan H."/>
            <person name="Baudouin L."/>
            <person name="Xia W."/>
            <person name="Bocs S."/>
            <person name="Xu J."/>
            <person name="Li Q."/>
            <person name="Guo A."/>
            <person name="Zhou L."/>
            <person name="Li J."/>
            <person name="Wu Y."/>
            <person name="Ma Z."/>
            <person name="Armero A."/>
            <person name="Issali A.E."/>
            <person name="Liu N."/>
            <person name="Peng M."/>
            <person name="Yang Y."/>
        </authorList>
    </citation>
    <scope>NUCLEOTIDE SEQUENCE</scope>
    <source>
        <tissue evidence="2">Spear leaf of Hainan Tall coconut</tissue>
    </source>
</reference>
<comment type="caution">
    <text evidence="2">The sequence shown here is derived from an EMBL/GenBank/DDBJ whole genome shotgun (WGS) entry which is preliminary data.</text>
</comment>
<sequence length="111" mass="12180">MIGGEDEAEDAGIAPSPPTATDVLSFFYDIEFQEFQVSFSLFSVTALSHLCYIGPHRCSPRDFESMDKSGFSRLTEFMAEFVEAKTKSPSAPSSAIPRFSLDKSPSWPSPS</sequence>
<evidence type="ECO:0000313" key="2">
    <source>
        <dbReference type="EMBL" id="KAG1335426.1"/>
    </source>
</evidence>
<proteinExistence type="predicted"/>
<organism evidence="2 3">
    <name type="scientific">Cocos nucifera</name>
    <name type="common">Coconut palm</name>
    <dbReference type="NCBI Taxonomy" id="13894"/>
    <lineage>
        <taxon>Eukaryota</taxon>
        <taxon>Viridiplantae</taxon>
        <taxon>Streptophyta</taxon>
        <taxon>Embryophyta</taxon>
        <taxon>Tracheophyta</taxon>
        <taxon>Spermatophyta</taxon>
        <taxon>Magnoliopsida</taxon>
        <taxon>Liliopsida</taxon>
        <taxon>Arecaceae</taxon>
        <taxon>Arecoideae</taxon>
        <taxon>Cocoseae</taxon>
        <taxon>Attaleinae</taxon>
        <taxon>Cocos</taxon>
    </lineage>
</organism>
<evidence type="ECO:0000313" key="3">
    <source>
        <dbReference type="Proteomes" id="UP000797356"/>
    </source>
</evidence>
<accession>A0A8K0MZX3</accession>
<gene>
    <name evidence="2" type="ORF">COCNU_03G015450</name>
</gene>
<dbReference type="OrthoDB" id="67566at2759"/>